<protein>
    <recommendedName>
        <fullName evidence="3">Inovirus Gp2 family protein</fullName>
    </recommendedName>
</protein>
<gene>
    <name evidence="1" type="ORF">SAMEA3906486_04363</name>
</gene>
<evidence type="ECO:0008006" key="3">
    <source>
        <dbReference type="Google" id="ProtNLM"/>
    </source>
</evidence>
<reference evidence="1 2" key="1">
    <citation type="submission" date="2016-04" db="EMBL/GenBank/DDBJ databases">
        <authorList>
            <consortium name="Pathogen Informatics"/>
        </authorList>
    </citation>
    <scope>NUCLEOTIDE SEQUENCE [LARGE SCALE GENOMIC DNA]</scope>
    <source>
        <strain evidence="1 2">H050680373</strain>
    </source>
</reference>
<dbReference type="OrthoDB" id="8592743at2"/>
<evidence type="ECO:0000313" key="2">
    <source>
        <dbReference type="Proteomes" id="UP000076848"/>
    </source>
</evidence>
<dbReference type="AlphaFoldDB" id="A0A157SRA5"/>
<sequence length="363" mass="43275">MNEDYLEIESDIYHEIDRFNNIESTYRTNKRQDIIHAEYGQISTFAIIERFVKECIKAKTLPFDLEVYEHKGQRRKRLHRSTLVYFYPMLNGMLQAYDERFIYSPYVGAFFTICKQLEMLSDFRWLSDIYKKPMPGDMNYLNQFNKLAWSIKKHCEGKEFQEKLKAQARRVKDRKDAVLEWEHKLFKWHSRHLLVHLTLKYKEEYREELTPEIMQALWARLLRNKRMNKMLKGIKHYVWRIEAGNDKGGIHMHVVIAYNGRSHEDQNIAKYICTYFNEKLTNGKGDARADNFFKKSIARRGFGDGTGQINCYDMDKRKGLRTALQYLDKAGQVLQCKAHERVRTFGMSQIPEPSNLGRPRKDL</sequence>
<dbReference type="EMBL" id="FKIF01000008">
    <property type="protein sequence ID" value="SAI72937.1"/>
    <property type="molecule type" value="Genomic_DNA"/>
</dbReference>
<dbReference type="RefSeq" id="WP_082853213.1">
    <property type="nucleotide sequence ID" value="NZ_FKIF01000008.1"/>
</dbReference>
<keyword evidence="2" id="KW-1185">Reference proteome</keyword>
<accession>A0A157SRA5</accession>
<proteinExistence type="predicted"/>
<organism evidence="1 2">
    <name type="scientific">Bordetella ansorpii</name>
    <dbReference type="NCBI Taxonomy" id="288768"/>
    <lineage>
        <taxon>Bacteria</taxon>
        <taxon>Pseudomonadati</taxon>
        <taxon>Pseudomonadota</taxon>
        <taxon>Betaproteobacteria</taxon>
        <taxon>Burkholderiales</taxon>
        <taxon>Alcaligenaceae</taxon>
        <taxon>Bordetella</taxon>
    </lineage>
</organism>
<name>A0A157SRA5_9BORD</name>
<dbReference type="Proteomes" id="UP000076848">
    <property type="component" value="Unassembled WGS sequence"/>
</dbReference>
<evidence type="ECO:0000313" key="1">
    <source>
        <dbReference type="EMBL" id="SAI72937.1"/>
    </source>
</evidence>
<dbReference type="STRING" id="288768.SAMEA3906486_04363"/>